<dbReference type="AlphaFoldDB" id="A0A1Y1Y0A2"/>
<feature type="non-terminal residue" evidence="1">
    <location>
        <position position="1"/>
    </location>
</feature>
<dbReference type="Proteomes" id="UP000193498">
    <property type="component" value="Unassembled WGS sequence"/>
</dbReference>
<dbReference type="STRING" id="1314790.A0A1Y1Y0A2"/>
<dbReference type="SUPFAM" id="SSF53271">
    <property type="entry name" value="PRTase-like"/>
    <property type="match status" value="1"/>
</dbReference>
<evidence type="ECO:0000313" key="1">
    <source>
        <dbReference type="EMBL" id="ORX91427.1"/>
    </source>
</evidence>
<dbReference type="InParanoid" id="A0A1Y1Y0A2"/>
<proteinExistence type="predicted"/>
<protein>
    <submittedName>
        <fullName evidence="1">Uncharacterized protein</fullName>
    </submittedName>
</protein>
<accession>A0A1Y1Y0A2</accession>
<keyword evidence="2" id="KW-1185">Reference proteome</keyword>
<dbReference type="EMBL" id="MCFE01000322">
    <property type="protein sequence ID" value="ORX91427.1"/>
    <property type="molecule type" value="Genomic_DNA"/>
</dbReference>
<dbReference type="Gene3D" id="3.40.50.2020">
    <property type="match status" value="1"/>
</dbReference>
<name>A0A1Y1Y0A2_9FUNG</name>
<evidence type="ECO:0000313" key="2">
    <source>
        <dbReference type="Proteomes" id="UP000193498"/>
    </source>
</evidence>
<reference evidence="1 2" key="1">
    <citation type="submission" date="2016-07" db="EMBL/GenBank/DDBJ databases">
        <title>Pervasive Adenine N6-methylation of Active Genes in Fungi.</title>
        <authorList>
            <consortium name="DOE Joint Genome Institute"/>
            <person name="Mondo S.J."/>
            <person name="Dannebaum R.O."/>
            <person name="Kuo R.C."/>
            <person name="Labutti K."/>
            <person name="Haridas S."/>
            <person name="Kuo A."/>
            <person name="Salamov A."/>
            <person name="Ahrendt S.R."/>
            <person name="Lipzen A."/>
            <person name="Sullivan W."/>
            <person name="Andreopoulos W.B."/>
            <person name="Clum A."/>
            <person name="Lindquist E."/>
            <person name="Daum C."/>
            <person name="Ramamoorthy G.K."/>
            <person name="Gryganskyi A."/>
            <person name="Culley D."/>
            <person name="Magnuson J.K."/>
            <person name="James T.Y."/>
            <person name="O'Malley M.A."/>
            <person name="Stajich J.E."/>
            <person name="Spatafora J.W."/>
            <person name="Visel A."/>
            <person name="Grigoriev I.V."/>
        </authorList>
    </citation>
    <scope>NUCLEOTIDE SEQUENCE [LARGE SCALE GENOMIC DNA]</scope>
    <source>
        <strain evidence="1 2">CBS 931.73</strain>
    </source>
</reference>
<sequence length="88" mass="9634">INAAHQAKVSGVFELNARGFLLRPLLALRLGVPWVPILKACRLDGSNIQVTYKNEYVPNTFEKIDDALRSGQNIIILYNAIASGASPK</sequence>
<dbReference type="InterPro" id="IPR029057">
    <property type="entry name" value="PRTase-like"/>
</dbReference>
<comment type="caution">
    <text evidence="1">The sequence shown here is derived from an EMBL/GenBank/DDBJ whole genome shotgun (WGS) entry which is preliminary data.</text>
</comment>
<gene>
    <name evidence="1" type="ORF">K493DRAFT_228022</name>
</gene>
<organism evidence="1 2">
    <name type="scientific">Basidiobolus meristosporus CBS 931.73</name>
    <dbReference type="NCBI Taxonomy" id="1314790"/>
    <lineage>
        <taxon>Eukaryota</taxon>
        <taxon>Fungi</taxon>
        <taxon>Fungi incertae sedis</taxon>
        <taxon>Zoopagomycota</taxon>
        <taxon>Entomophthoromycotina</taxon>
        <taxon>Basidiobolomycetes</taxon>
        <taxon>Basidiobolales</taxon>
        <taxon>Basidiobolaceae</taxon>
        <taxon>Basidiobolus</taxon>
    </lineage>
</organism>